<name>A0A2A2HRW3_9EURY</name>
<gene>
    <name evidence="1" type="ORF">ASJ81_07935</name>
</gene>
<dbReference type="AlphaFoldDB" id="A0A2A2HRW3"/>
<accession>A0A2A2HRW3</accession>
<proteinExistence type="predicted"/>
<protein>
    <submittedName>
        <fullName evidence="1">Uncharacterized protein</fullName>
    </submittedName>
</protein>
<keyword evidence="2" id="KW-1185">Reference proteome</keyword>
<sequence>MKSLLSETENWLWDGDHKLKFELKIWIKRFLIFELKTQIKRFFELKLCKILFINNKFGENFATCSNLKY</sequence>
<organism evidence="1 2">
    <name type="scientific">Methanosarcina spelaei</name>
    <dbReference type="NCBI Taxonomy" id="1036679"/>
    <lineage>
        <taxon>Archaea</taxon>
        <taxon>Methanobacteriati</taxon>
        <taxon>Methanobacteriota</taxon>
        <taxon>Stenosarchaea group</taxon>
        <taxon>Methanomicrobia</taxon>
        <taxon>Methanosarcinales</taxon>
        <taxon>Methanosarcinaceae</taxon>
        <taxon>Methanosarcina</taxon>
    </lineage>
</organism>
<dbReference type="Proteomes" id="UP000218164">
    <property type="component" value="Unassembled WGS sequence"/>
</dbReference>
<comment type="caution">
    <text evidence="1">The sequence shown here is derived from an EMBL/GenBank/DDBJ whole genome shotgun (WGS) entry which is preliminary data.</text>
</comment>
<evidence type="ECO:0000313" key="1">
    <source>
        <dbReference type="EMBL" id="PAV12065.1"/>
    </source>
</evidence>
<evidence type="ECO:0000313" key="2">
    <source>
        <dbReference type="Proteomes" id="UP000218164"/>
    </source>
</evidence>
<dbReference type="EMBL" id="LMVP01000357">
    <property type="protein sequence ID" value="PAV12065.1"/>
    <property type="molecule type" value="Genomic_DNA"/>
</dbReference>
<reference evidence="1 2" key="1">
    <citation type="journal article" date="2017" name="BMC Genomics">
        <title>Genomic analysis of methanogenic archaea reveals a shift towards energy conservation.</title>
        <authorList>
            <person name="Gilmore S.P."/>
            <person name="Henske J.K."/>
            <person name="Sexton J.A."/>
            <person name="Solomon K.V."/>
            <person name="Seppala S."/>
            <person name="Yoo J.I."/>
            <person name="Huyett L.M."/>
            <person name="Pressman A."/>
            <person name="Cogan J.Z."/>
            <person name="Kivenson V."/>
            <person name="Peng X."/>
            <person name="Tan Y."/>
            <person name="Valentine D.L."/>
            <person name="O'Malley M.A."/>
        </authorList>
    </citation>
    <scope>NUCLEOTIDE SEQUENCE [LARGE SCALE GENOMIC DNA]</scope>
    <source>
        <strain evidence="1 2">MC-15</strain>
    </source>
</reference>